<gene>
    <name evidence="3" type="ORF">PISL3812_08807</name>
</gene>
<keyword evidence="4" id="KW-1185">Reference proteome</keyword>
<dbReference type="AlphaFoldDB" id="A0A0U1M833"/>
<evidence type="ECO:0000313" key="3">
    <source>
        <dbReference type="EMBL" id="CRG91755.1"/>
    </source>
</evidence>
<feature type="domain" description="C2H2-type" evidence="2">
    <location>
        <begin position="297"/>
        <end position="324"/>
    </location>
</feature>
<name>A0A0U1M833_TALIS</name>
<dbReference type="OrthoDB" id="5388486at2759"/>
<dbReference type="Proteomes" id="UP000054383">
    <property type="component" value="Unassembled WGS sequence"/>
</dbReference>
<evidence type="ECO:0000313" key="4">
    <source>
        <dbReference type="Proteomes" id="UP000054383"/>
    </source>
</evidence>
<dbReference type="InterPro" id="IPR039970">
    <property type="entry name" value="TF_Grauzone"/>
</dbReference>
<dbReference type="InterPro" id="IPR013087">
    <property type="entry name" value="Znf_C2H2_type"/>
</dbReference>
<accession>A0A0U1M833</accession>
<dbReference type="PANTHER" id="PTHR23225:SF2">
    <property type="entry name" value="AT09679P-RELATED"/>
    <property type="match status" value="1"/>
</dbReference>
<reference evidence="3 4" key="1">
    <citation type="submission" date="2015-04" db="EMBL/GenBank/DDBJ databases">
        <authorList>
            <person name="Syromyatnikov M.Y."/>
            <person name="Popov V.N."/>
        </authorList>
    </citation>
    <scope>NUCLEOTIDE SEQUENCE [LARGE SCALE GENOMIC DNA]</scope>
    <source>
        <strain evidence="3">WF-38-12</strain>
    </source>
</reference>
<protein>
    <recommendedName>
        <fullName evidence="2">C2H2-type domain-containing protein</fullName>
    </recommendedName>
</protein>
<evidence type="ECO:0000256" key="1">
    <source>
        <dbReference type="SAM" id="MobiDB-lite"/>
    </source>
</evidence>
<feature type="region of interest" description="Disordered" evidence="1">
    <location>
        <begin position="223"/>
        <end position="292"/>
    </location>
</feature>
<organism evidence="3 4">
    <name type="scientific">Talaromyces islandicus</name>
    <name type="common">Penicillium islandicum</name>
    <dbReference type="NCBI Taxonomy" id="28573"/>
    <lineage>
        <taxon>Eukaryota</taxon>
        <taxon>Fungi</taxon>
        <taxon>Dikarya</taxon>
        <taxon>Ascomycota</taxon>
        <taxon>Pezizomycotina</taxon>
        <taxon>Eurotiomycetes</taxon>
        <taxon>Eurotiomycetidae</taxon>
        <taxon>Eurotiales</taxon>
        <taxon>Trichocomaceae</taxon>
        <taxon>Talaromyces</taxon>
        <taxon>Talaromyces sect. Islandici</taxon>
    </lineage>
</organism>
<dbReference type="SMART" id="SM00355">
    <property type="entry name" value="ZnF_C2H2"/>
    <property type="match status" value="3"/>
</dbReference>
<proteinExistence type="predicted"/>
<feature type="domain" description="C2H2-type" evidence="2">
    <location>
        <begin position="399"/>
        <end position="421"/>
    </location>
</feature>
<dbReference type="PANTHER" id="PTHR23225">
    <property type="entry name" value="ZINC FINGER PROTEIN"/>
    <property type="match status" value="1"/>
</dbReference>
<dbReference type="GO" id="GO:0003700">
    <property type="term" value="F:DNA-binding transcription factor activity"/>
    <property type="evidence" value="ECO:0007669"/>
    <property type="project" value="InterPro"/>
</dbReference>
<evidence type="ECO:0000259" key="2">
    <source>
        <dbReference type="SMART" id="SM00355"/>
    </source>
</evidence>
<feature type="region of interest" description="Disordered" evidence="1">
    <location>
        <begin position="84"/>
        <end position="137"/>
    </location>
</feature>
<dbReference type="EMBL" id="CVMT01000010">
    <property type="protein sequence ID" value="CRG91755.1"/>
    <property type="molecule type" value="Genomic_DNA"/>
</dbReference>
<feature type="domain" description="C2H2-type" evidence="2">
    <location>
        <begin position="330"/>
        <end position="360"/>
    </location>
</feature>
<dbReference type="OMA" id="PARTNCA"/>
<feature type="compositionally biased region" description="Basic residues" evidence="1">
    <location>
        <begin position="245"/>
        <end position="259"/>
    </location>
</feature>
<sequence length="467" mass="53037">MRAVMEPSTSFYPYVDPQERLIYQTALPPLNPVHPDNLRYATEPTSFPTDLDRKLRLENQLYPLLELARGDSYLPFPRMLAGDDATYHTRGNPGKDDPYGQGPMFYESDYPSPPGPPTTDLSSIPETDRSPSPRAVDNYLFPPFPQGHPPHPAIRDLEFVGYASVTPREIQHIPDPDYPEPDCHSDKVAQIYNPYPSLYTPVGPGLIDHDLVDLDIKDDADADGDTDTSYHHIQEAKSVPAAKMPKAKSLARKQRKKTTKPASPVIRSKRPVPHSTGNKSKVVKPGSKTKSSPDRVFFCSFRQYGCNSSFNSKNEWKRHVSSQHLKLGFWRCDFPGCHSSNKPNDFNRKDLFTQHLRRMHSPGQSKKPSAVEQNDVFEQDLYKVHARCWQRQRDAPLQTQCASCNLVFTSWEERMEHMGKHYECGSFCEEGEDPGLVDWALREGILCRDGRSNSLVLATLVDTRRKK</sequence>